<evidence type="ECO:0000256" key="4">
    <source>
        <dbReference type="ARBA" id="ARBA00024042"/>
    </source>
</evidence>
<keyword evidence="8" id="KW-0285">Flavoprotein</keyword>
<dbReference type="SUPFAM" id="SSF51395">
    <property type="entry name" value="FMN-linked oxidoreductases"/>
    <property type="match status" value="1"/>
</dbReference>
<gene>
    <name evidence="10" type="ORF">WA026_006865</name>
</gene>
<evidence type="ECO:0000256" key="2">
    <source>
        <dbReference type="ARBA" id="ARBA00013087"/>
    </source>
</evidence>
<evidence type="ECO:0000256" key="7">
    <source>
        <dbReference type="PIRSR" id="PIRSR000138-1"/>
    </source>
</evidence>
<comment type="similarity">
    <text evidence="4">Belongs to the FMN-dependent alpha-hydroxy acid dehydrogenase family.</text>
</comment>
<feature type="domain" description="FMN hydroxy acid dehydrogenase" evidence="9">
    <location>
        <begin position="1"/>
        <end position="361"/>
    </location>
</feature>
<organism evidence="10 11">
    <name type="scientific">Henosepilachna vigintioctopunctata</name>
    <dbReference type="NCBI Taxonomy" id="420089"/>
    <lineage>
        <taxon>Eukaryota</taxon>
        <taxon>Metazoa</taxon>
        <taxon>Ecdysozoa</taxon>
        <taxon>Arthropoda</taxon>
        <taxon>Hexapoda</taxon>
        <taxon>Insecta</taxon>
        <taxon>Pterygota</taxon>
        <taxon>Neoptera</taxon>
        <taxon>Endopterygota</taxon>
        <taxon>Coleoptera</taxon>
        <taxon>Polyphaga</taxon>
        <taxon>Cucujiformia</taxon>
        <taxon>Coccinelloidea</taxon>
        <taxon>Coccinellidae</taxon>
        <taxon>Epilachninae</taxon>
        <taxon>Epilachnini</taxon>
        <taxon>Henosepilachna</taxon>
    </lineage>
</organism>
<evidence type="ECO:0000256" key="5">
    <source>
        <dbReference type="ARBA" id="ARBA00029325"/>
    </source>
</evidence>
<comment type="catalytic activity">
    <reaction evidence="6">
        <text>2-hydroxyoctanoate + O2 = 2-oxooctanoate + H2O2</text>
        <dbReference type="Rhea" id="RHEA:67940"/>
        <dbReference type="ChEBI" id="CHEBI:15379"/>
        <dbReference type="ChEBI" id="CHEBI:16240"/>
        <dbReference type="ChEBI" id="CHEBI:133514"/>
        <dbReference type="ChEBI" id="CHEBI:176689"/>
    </reaction>
    <physiologicalReaction direction="left-to-right" evidence="6">
        <dbReference type="Rhea" id="RHEA:67941"/>
    </physiologicalReaction>
</comment>
<evidence type="ECO:0000256" key="1">
    <source>
        <dbReference type="ARBA" id="ARBA00001917"/>
    </source>
</evidence>
<dbReference type="CDD" id="cd02809">
    <property type="entry name" value="alpha_hydroxyacid_oxid_FMN"/>
    <property type="match status" value="1"/>
</dbReference>
<dbReference type="InterPro" id="IPR013785">
    <property type="entry name" value="Aldolase_TIM"/>
</dbReference>
<dbReference type="PIRSF" id="PIRSF000138">
    <property type="entry name" value="Al-hdrx_acd_dh"/>
    <property type="match status" value="1"/>
</dbReference>
<dbReference type="EMBL" id="JARQZJ010000062">
    <property type="protein sequence ID" value="KAK9879806.1"/>
    <property type="molecule type" value="Genomic_DNA"/>
</dbReference>
<dbReference type="GO" id="GO:0003973">
    <property type="term" value="F:(S)-2-hydroxy-acid oxidase activity"/>
    <property type="evidence" value="ECO:0007669"/>
    <property type="project" value="UniProtKB-EC"/>
</dbReference>
<feature type="binding site" evidence="8">
    <location>
        <position position="259"/>
    </location>
    <ligand>
        <name>glyoxylate</name>
        <dbReference type="ChEBI" id="CHEBI:36655"/>
    </ligand>
</feature>
<feature type="binding site" evidence="8">
    <location>
        <position position="232"/>
    </location>
    <ligand>
        <name>FMN</name>
        <dbReference type="ChEBI" id="CHEBI:58210"/>
    </ligand>
</feature>
<dbReference type="PANTHER" id="PTHR10578:SF149">
    <property type="entry name" value="2-HYDROXYACID OXIDASE 2"/>
    <property type="match status" value="1"/>
</dbReference>
<dbReference type="GO" id="GO:0010181">
    <property type="term" value="F:FMN binding"/>
    <property type="evidence" value="ECO:0007669"/>
    <property type="project" value="InterPro"/>
</dbReference>
<evidence type="ECO:0000313" key="10">
    <source>
        <dbReference type="EMBL" id="KAK9879806.1"/>
    </source>
</evidence>
<feature type="binding site" evidence="8">
    <location>
        <position position="254"/>
    </location>
    <ligand>
        <name>FMN</name>
        <dbReference type="ChEBI" id="CHEBI:58210"/>
    </ligand>
</feature>
<feature type="binding site" evidence="8">
    <location>
        <begin position="310"/>
        <end position="311"/>
    </location>
    <ligand>
        <name>FMN</name>
        <dbReference type="ChEBI" id="CHEBI:58210"/>
    </ligand>
</feature>
<feature type="binding site" evidence="8">
    <location>
        <position position="130"/>
    </location>
    <ligand>
        <name>FMN</name>
        <dbReference type="ChEBI" id="CHEBI:58210"/>
    </ligand>
</feature>
<name>A0AAW1U868_9CUCU</name>
<dbReference type="InterPro" id="IPR008259">
    <property type="entry name" value="FMN_hydac_DH_AS"/>
</dbReference>
<feature type="active site" description="Proton acceptor" evidence="7">
    <location>
        <position position="256"/>
    </location>
</feature>
<feature type="binding site" evidence="8">
    <location>
        <position position="167"/>
    </location>
    <ligand>
        <name>glyoxylate</name>
        <dbReference type="ChEBI" id="CHEBI:36655"/>
    </ligand>
</feature>
<evidence type="ECO:0000259" key="9">
    <source>
        <dbReference type="PROSITE" id="PS51349"/>
    </source>
</evidence>
<dbReference type="PROSITE" id="PS00557">
    <property type="entry name" value="FMN_HYDROXY_ACID_DH_1"/>
    <property type="match status" value="1"/>
</dbReference>
<dbReference type="PROSITE" id="PS51349">
    <property type="entry name" value="FMN_HYDROXY_ACID_DH_2"/>
    <property type="match status" value="1"/>
</dbReference>
<dbReference type="Pfam" id="PF01070">
    <property type="entry name" value="FMN_dh"/>
    <property type="match status" value="1"/>
</dbReference>
<keyword evidence="11" id="KW-1185">Reference proteome</keyword>
<dbReference type="Gene3D" id="3.20.20.70">
    <property type="entry name" value="Aldolase class I"/>
    <property type="match status" value="1"/>
</dbReference>
<keyword evidence="8" id="KW-0288">FMN</keyword>
<sequence length="365" mass="40180">MSGKLVCVDDYEKYAASVLPKNTLEFYKGGAGEETTLIDNKRAFLRYKLRPRFLRDVSKRDLSTAVLEEKISFPVGISPVAMQKLASPEGEQASVRAAESVNTIFILSTAANSSIEEVAKAAPKCIKWFQLYIFKDRSVTKNLIQRAEKAGFKAIVVTIDTPVFGLRRANMRNQLISSKDPPYKNFDDQGMNTIDDKAGGLAAYVNKLFDDSLKWEDIAWLKTITTLPIILKGVMTAEDAILSVHAKVDGILVSNHGARQLDGTFATIDVLEEIVKAVDNKIEVYLDGGIRDGTDVFKALALGAKMVFMGRPALWGLVHDGEEGVKKVLNIVKHELDTALALCGCCDIGDIRRDMVAKQCCQSKL</sequence>
<protein>
    <recommendedName>
        <fullName evidence="2">(S)-2-hydroxy-acid oxidase</fullName>
        <ecNumber evidence="2">1.1.3.15</ecNumber>
    </recommendedName>
</protein>
<feature type="binding site" evidence="8">
    <location>
        <position position="256"/>
    </location>
    <ligand>
        <name>glyoxylate</name>
        <dbReference type="ChEBI" id="CHEBI:36655"/>
    </ligand>
</feature>
<accession>A0AAW1U868</accession>
<evidence type="ECO:0000313" key="11">
    <source>
        <dbReference type="Proteomes" id="UP001431783"/>
    </source>
</evidence>
<dbReference type="PANTHER" id="PTHR10578">
    <property type="entry name" value="S -2-HYDROXY-ACID OXIDASE-RELATED"/>
    <property type="match status" value="1"/>
</dbReference>
<dbReference type="GO" id="GO:0001561">
    <property type="term" value="P:fatty acid alpha-oxidation"/>
    <property type="evidence" value="ECO:0007669"/>
    <property type="project" value="TreeGrafter"/>
</dbReference>
<feature type="binding site" evidence="8">
    <location>
        <position position="108"/>
    </location>
    <ligand>
        <name>FMN</name>
        <dbReference type="ChEBI" id="CHEBI:58210"/>
    </ligand>
</feature>
<comment type="caution">
    <text evidence="10">The sequence shown here is derived from an EMBL/GenBank/DDBJ whole genome shotgun (WGS) entry which is preliminary data.</text>
</comment>
<comment type="catalytic activity">
    <reaction evidence="5">
        <text>a (2S)-2-hydroxycarboxylate + O2 = a 2-oxocarboxylate + H2O2</text>
        <dbReference type="Rhea" id="RHEA:16789"/>
        <dbReference type="ChEBI" id="CHEBI:15379"/>
        <dbReference type="ChEBI" id="CHEBI:16240"/>
        <dbReference type="ChEBI" id="CHEBI:35179"/>
        <dbReference type="ChEBI" id="CHEBI:58123"/>
        <dbReference type="EC" id="1.1.3.15"/>
    </reaction>
    <physiologicalReaction direction="left-to-right" evidence="5">
        <dbReference type="Rhea" id="RHEA:16790"/>
    </physiologicalReaction>
</comment>
<dbReference type="InterPro" id="IPR000262">
    <property type="entry name" value="FMN-dep_DH"/>
</dbReference>
<reference evidence="10 11" key="1">
    <citation type="submission" date="2023-03" db="EMBL/GenBank/DDBJ databases">
        <title>Genome insight into feeding habits of ladybird beetles.</title>
        <authorList>
            <person name="Li H.-S."/>
            <person name="Huang Y.-H."/>
            <person name="Pang H."/>
        </authorList>
    </citation>
    <scope>NUCLEOTIDE SEQUENCE [LARGE SCALE GENOMIC DNA]</scope>
    <source>
        <strain evidence="10">SYSU_2023b</strain>
        <tissue evidence="10">Whole body</tissue>
    </source>
</reference>
<dbReference type="Proteomes" id="UP001431783">
    <property type="component" value="Unassembled WGS sequence"/>
</dbReference>
<feature type="binding site" evidence="8">
    <location>
        <begin position="287"/>
        <end position="291"/>
    </location>
    <ligand>
        <name>FMN</name>
        <dbReference type="ChEBI" id="CHEBI:58210"/>
    </ligand>
</feature>
<evidence type="ECO:0000256" key="3">
    <source>
        <dbReference type="ARBA" id="ARBA00023002"/>
    </source>
</evidence>
<evidence type="ECO:0000256" key="8">
    <source>
        <dbReference type="PIRSR" id="PIRSR000138-2"/>
    </source>
</evidence>
<evidence type="ECO:0000256" key="6">
    <source>
        <dbReference type="ARBA" id="ARBA00029327"/>
    </source>
</evidence>
<dbReference type="AlphaFoldDB" id="A0AAW1U868"/>
<dbReference type="EC" id="1.1.3.15" evidence="2"/>
<dbReference type="FunFam" id="3.20.20.70:FF:000056">
    <property type="entry name" value="hydroxyacid oxidase 2"/>
    <property type="match status" value="1"/>
</dbReference>
<proteinExistence type="inferred from homology"/>
<feature type="binding site" evidence="8">
    <location>
        <begin position="79"/>
        <end position="81"/>
    </location>
    <ligand>
        <name>FMN</name>
        <dbReference type="ChEBI" id="CHEBI:58210"/>
    </ligand>
</feature>
<comment type="cofactor">
    <cofactor evidence="1">
        <name>FMN</name>
        <dbReference type="ChEBI" id="CHEBI:58210"/>
    </cofactor>
</comment>
<dbReference type="GO" id="GO:0005782">
    <property type="term" value="C:peroxisomal matrix"/>
    <property type="evidence" value="ECO:0007669"/>
    <property type="project" value="TreeGrafter"/>
</dbReference>
<dbReference type="InterPro" id="IPR012133">
    <property type="entry name" value="Alpha-hydoxy_acid_DH_FMN"/>
</dbReference>
<feature type="binding site" evidence="8">
    <location>
        <position position="132"/>
    </location>
    <ligand>
        <name>glyoxylate</name>
        <dbReference type="ChEBI" id="CHEBI:36655"/>
    </ligand>
</feature>
<keyword evidence="3" id="KW-0560">Oxidoreductase</keyword>
<feature type="binding site" evidence="8">
    <location>
        <position position="158"/>
    </location>
    <ligand>
        <name>FMN</name>
        <dbReference type="ChEBI" id="CHEBI:58210"/>
    </ligand>
</feature>
<dbReference type="InterPro" id="IPR037396">
    <property type="entry name" value="FMN_HAD"/>
</dbReference>